<keyword evidence="6" id="KW-1185">Reference proteome</keyword>
<protein>
    <submittedName>
        <fullName evidence="5">50s ribosomal protein L9</fullName>
    </submittedName>
</protein>
<dbReference type="PANTHER" id="PTHR21368">
    <property type="entry name" value="50S RIBOSOMAL PROTEIN L9"/>
    <property type="match status" value="1"/>
</dbReference>
<dbReference type="SUPFAM" id="SSF55658">
    <property type="entry name" value="L9 N-domain-like"/>
    <property type="match status" value="1"/>
</dbReference>
<dbReference type="GO" id="GO:0003735">
    <property type="term" value="F:structural constituent of ribosome"/>
    <property type="evidence" value="ECO:0007669"/>
    <property type="project" value="InterPro"/>
</dbReference>
<dbReference type="Pfam" id="PF01281">
    <property type="entry name" value="Ribosomal_L9_N"/>
    <property type="match status" value="1"/>
</dbReference>
<evidence type="ECO:0000259" key="4">
    <source>
        <dbReference type="Pfam" id="PF01281"/>
    </source>
</evidence>
<dbReference type="EMBL" id="BLIY01000006">
    <property type="protein sequence ID" value="GFE53248.1"/>
    <property type="molecule type" value="Genomic_DNA"/>
</dbReference>
<keyword evidence="3" id="KW-0687">Ribonucleoprotein</keyword>
<dbReference type="Gene3D" id="3.40.5.10">
    <property type="entry name" value="Ribosomal protein L9, N-terminal domain"/>
    <property type="match status" value="1"/>
</dbReference>
<proteinExistence type="inferred from homology"/>
<keyword evidence="2 5" id="KW-0689">Ribosomal protein</keyword>
<dbReference type="GO" id="GO:1990904">
    <property type="term" value="C:ribonucleoprotein complex"/>
    <property type="evidence" value="ECO:0007669"/>
    <property type="project" value="UniProtKB-KW"/>
</dbReference>
<gene>
    <name evidence="5" type="ORF">BaOVIS_006520</name>
</gene>
<feature type="domain" description="Ribosomal protein L9" evidence="4">
    <location>
        <begin position="99"/>
        <end position="141"/>
    </location>
</feature>
<evidence type="ECO:0000313" key="6">
    <source>
        <dbReference type="Proteomes" id="UP001057455"/>
    </source>
</evidence>
<dbReference type="InterPro" id="IPR036935">
    <property type="entry name" value="Ribosomal_bL9_N_sf"/>
</dbReference>
<organism evidence="5 6">
    <name type="scientific">Babesia ovis</name>
    <dbReference type="NCBI Taxonomy" id="5869"/>
    <lineage>
        <taxon>Eukaryota</taxon>
        <taxon>Sar</taxon>
        <taxon>Alveolata</taxon>
        <taxon>Apicomplexa</taxon>
        <taxon>Aconoidasida</taxon>
        <taxon>Piroplasmida</taxon>
        <taxon>Babesiidae</taxon>
        <taxon>Babesia</taxon>
    </lineage>
</organism>
<evidence type="ECO:0000256" key="1">
    <source>
        <dbReference type="ARBA" id="ARBA00010605"/>
    </source>
</evidence>
<dbReference type="Proteomes" id="UP001057455">
    <property type="component" value="Unassembled WGS sequence"/>
</dbReference>
<dbReference type="AlphaFoldDB" id="A0A9W5WTV1"/>
<dbReference type="GO" id="GO:0005840">
    <property type="term" value="C:ribosome"/>
    <property type="evidence" value="ECO:0007669"/>
    <property type="project" value="UniProtKB-KW"/>
</dbReference>
<evidence type="ECO:0000313" key="5">
    <source>
        <dbReference type="EMBL" id="GFE53248.1"/>
    </source>
</evidence>
<comment type="caution">
    <text evidence="5">The sequence shown here is derived from an EMBL/GenBank/DDBJ whole genome shotgun (WGS) entry which is preliminary data.</text>
</comment>
<dbReference type="InterPro" id="IPR000244">
    <property type="entry name" value="Ribosomal_bL9"/>
</dbReference>
<accession>A0A9W5WTV1</accession>
<dbReference type="InterPro" id="IPR020070">
    <property type="entry name" value="Ribosomal_bL9_N"/>
</dbReference>
<sequence length="270" mass="30169">MSSAFIGAHLVTGRRGRNTTGDRAARIPIKHIVLILAIIHQCLIAVDTLGLHLKSTETRLQAPTGRFQTATTAFIPSSISQQAYRNTSHVNAQRWSYTRVTLLKDTPHVGKQGDVAIVNRNYAFNYLVPFGFARYTTRAELIGLTLQKDYREALTNVRKASAMHLKTRLGDDTVLRFDIPAEEAGSDKLLTPLLPIHIIDKMRQKKMLLAVDMLREQDIKILTEDGVISNFGLHKVILNVDPEINIEIGADVKEQPVDTGFIKDLILHDS</sequence>
<dbReference type="InterPro" id="IPR009027">
    <property type="entry name" value="Ribosomal_bL9/RNase_H1_N"/>
</dbReference>
<dbReference type="OrthoDB" id="5555409at2759"/>
<name>A0A9W5WTV1_BABOV</name>
<evidence type="ECO:0000256" key="3">
    <source>
        <dbReference type="ARBA" id="ARBA00023274"/>
    </source>
</evidence>
<comment type="similarity">
    <text evidence="1">Belongs to the bacterial ribosomal protein bL9 family.</text>
</comment>
<reference evidence="5" key="1">
    <citation type="submission" date="2019-12" db="EMBL/GenBank/DDBJ databases">
        <title>Genome sequence of Babesia ovis.</title>
        <authorList>
            <person name="Yamagishi J."/>
            <person name="Sevinc F."/>
            <person name="Xuan X."/>
        </authorList>
    </citation>
    <scope>NUCLEOTIDE SEQUENCE</scope>
    <source>
        <strain evidence="5">Selcuk</strain>
    </source>
</reference>
<evidence type="ECO:0000256" key="2">
    <source>
        <dbReference type="ARBA" id="ARBA00022980"/>
    </source>
</evidence>
<dbReference type="GO" id="GO:0006412">
    <property type="term" value="P:translation"/>
    <property type="evidence" value="ECO:0007669"/>
    <property type="project" value="InterPro"/>
</dbReference>